<name>A0A1G8N699_9RHOO</name>
<dbReference type="OrthoDB" id="8855365at2"/>
<organism evidence="1 2">
    <name type="scientific">Propionivibrio dicarboxylicus</name>
    <dbReference type="NCBI Taxonomy" id="83767"/>
    <lineage>
        <taxon>Bacteria</taxon>
        <taxon>Pseudomonadati</taxon>
        <taxon>Pseudomonadota</taxon>
        <taxon>Betaproteobacteria</taxon>
        <taxon>Rhodocyclales</taxon>
        <taxon>Rhodocyclaceae</taxon>
        <taxon>Propionivibrio</taxon>
    </lineage>
</organism>
<proteinExistence type="predicted"/>
<protein>
    <submittedName>
        <fullName evidence="1">Uncharacterized protein</fullName>
    </submittedName>
</protein>
<evidence type="ECO:0000313" key="2">
    <source>
        <dbReference type="Proteomes" id="UP000198607"/>
    </source>
</evidence>
<evidence type="ECO:0000313" key="1">
    <source>
        <dbReference type="EMBL" id="SDI75080.1"/>
    </source>
</evidence>
<dbReference type="EMBL" id="FNCY01000028">
    <property type="protein sequence ID" value="SDI75080.1"/>
    <property type="molecule type" value="Genomic_DNA"/>
</dbReference>
<reference evidence="1 2" key="1">
    <citation type="submission" date="2016-10" db="EMBL/GenBank/DDBJ databases">
        <authorList>
            <person name="de Groot N.N."/>
        </authorList>
    </citation>
    <scope>NUCLEOTIDE SEQUENCE [LARGE SCALE GENOMIC DNA]</scope>
    <source>
        <strain evidence="1 2">DSM 5885</strain>
    </source>
</reference>
<keyword evidence="2" id="KW-1185">Reference proteome</keyword>
<sequence length="267" mass="30511">MTSIEVQPPLRRYDERLTELWRHRQTLSRTEWEELYRLTVCILRSASFKELIPLADEKDDLIQGFFTQVVMQRAINGSTAPCHHAGALIAFFRNYVTDELRARKTRLHEIPVSELTGGNEDIDPDAFVEAYADKDKLDEASADTPEKVLREFHLTIEDVFASALTFLKRQEQWVDLYLTHNFCPDDEESEPLCHLAKRHRIASYHPRAAQLGITRKKKDVPATYSETMLGNWLSSLTEGHFDPAHLALYAAALKVLCLAVATEENAA</sequence>
<dbReference type="Proteomes" id="UP000198607">
    <property type="component" value="Unassembled WGS sequence"/>
</dbReference>
<dbReference type="STRING" id="83767.SAMN05660652_03977"/>
<gene>
    <name evidence="1" type="ORF">SAMN05660652_03977</name>
</gene>
<dbReference type="AlphaFoldDB" id="A0A1G8N699"/>
<accession>A0A1G8N699</accession>
<dbReference type="RefSeq" id="WP_091940442.1">
    <property type="nucleotide sequence ID" value="NZ_FNCY01000028.1"/>
</dbReference>